<name>A0AAD7C6K7_MYCRO</name>
<gene>
    <name evidence="2" type="ORF">B0H17DRAFT_1275622</name>
</gene>
<sequence length="795" mass="87272">MSRFLAVDPSRITIKIRDYEVRRFIELNLVSHLLVTALLHSSQKPRSTGNHLDSTSDSTSLVASTALAKVPWIFVSVKAQGRSHQTLSLRLLRPKELTYSIQTPNVSATMYDYGDYASYHHTSHRPSTSGLFASFVREASGVVEGRRKKRGDVVRPQRVRAARCCTWLNTTVDAVERRRWALIIGQIRGNIKRMRQPKRGHALDNERDEYVADRPRDEHRLPRFITTTTKNEQSGDQPRVIKKRNISGKCTQHATPKTPPVQCSITTPYTTRMRRRARANSAGHTKIAGAYRCRRTVAKTPARPRHLGDGEGEGAPDEHPSLECRARMKQKPNSQEMPRPGANSSHPARHQSAEAPSRVLSREDADAGTAAAGAGARGRDDARGIRSPRGGVAQSQSQIQPCQNRSSSAAWVEIRGGGGGGGGGGGARKNSAQRTFLVADHAAPGVRVENVRDHIPPLPMRGGGSGTPGTALCSILALSERKLAALLERKRKADRGRINGGAFTWHGRSSASPLLPFAVASLCLSAPASTHSRSGSLNYPVPQPTSLDWLGTSPFRHQIHAALRELTNLKHSTEDARRRGSAGLQSNARKAKLQLHDTTSDLITPLEASLPLSTSLLPLCLKAKPTLLLLSLLFKIFLLLSYLRAYQALILPPRTQNGHSLFAEVYSQSRTDKKPANQLTAKFRWPLISEFVHGYTRYPDALALSGAFNRYVGNLNDSFTKFKTGSNSYFKSSNLKARNRCEALIILQGLATSQQKQSNSNCTTRSSNDAAEVGCTVRSSNVTVESRKSTEAWRH</sequence>
<accession>A0AAD7C6K7</accession>
<feature type="region of interest" description="Disordered" evidence="1">
    <location>
        <begin position="275"/>
        <end position="430"/>
    </location>
</feature>
<organism evidence="2 3">
    <name type="scientific">Mycena rosella</name>
    <name type="common">Pink bonnet</name>
    <name type="synonym">Agaricus rosellus</name>
    <dbReference type="NCBI Taxonomy" id="1033263"/>
    <lineage>
        <taxon>Eukaryota</taxon>
        <taxon>Fungi</taxon>
        <taxon>Dikarya</taxon>
        <taxon>Basidiomycota</taxon>
        <taxon>Agaricomycotina</taxon>
        <taxon>Agaricomycetes</taxon>
        <taxon>Agaricomycetidae</taxon>
        <taxon>Agaricales</taxon>
        <taxon>Marasmiineae</taxon>
        <taxon>Mycenaceae</taxon>
        <taxon>Mycena</taxon>
    </lineage>
</organism>
<evidence type="ECO:0000313" key="3">
    <source>
        <dbReference type="Proteomes" id="UP001221757"/>
    </source>
</evidence>
<protein>
    <submittedName>
        <fullName evidence="2">Uncharacterized protein</fullName>
    </submittedName>
</protein>
<proteinExistence type="predicted"/>
<keyword evidence="3" id="KW-1185">Reference proteome</keyword>
<comment type="caution">
    <text evidence="2">The sequence shown here is derived from an EMBL/GenBank/DDBJ whole genome shotgun (WGS) entry which is preliminary data.</text>
</comment>
<evidence type="ECO:0000256" key="1">
    <source>
        <dbReference type="SAM" id="MobiDB-lite"/>
    </source>
</evidence>
<feature type="compositionally biased region" description="Polar residues" evidence="1">
    <location>
        <begin position="331"/>
        <end position="346"/>
    </location>
</feature>
<feature type="compositionally biased region" description="Basic residues" evidence="1">
    <location>
        <begin position="292"/>
        <end position="305"/>
    </location>
</feature>
<feature type="compositionally biased region" description="Polar residues" evidence="1">
    <location>
        <begin position="393"/>
        <end position="409"/>
    </location>
</feature>
<reference evidence="2" key="1">
    <citation type="submission" date="2023-03" db="EMBL/GenBank/DDBJ databases">
        <title>Massive genome expansion in bonnet fungi (Mycena s.s.) driven by repeated elements and novel gene families across ecological guilds.</title>
        <authorList>
            <consortium name="Lawrence Berkeley National Laboratory"/>
            <person name="Harder C.B."/>
            <person name="Miyauchi S."/>
            <person name="Viragh M."/>
            <person name="Kuo A."/>
            <person name="Thoen E."/>
            <person name="Andreopoulos B."/>
            <person name="Lu D."/>
            <person name="Skrede I."/>
            <person name="Drula E."/>
            <person name="Henrissat B."/>
            <person name="Morin E."/>
            <person name="Kohler A."/>
            <person name="Barry K."/>
            <person name="LaButti K."/>
            <person name="Morin E."/>
            <person name="Salamov A."/>
            <person name="Lipzen A."/>
            <person name="Mereny Z."/>
            <person name="Hegedus B."/>
            <person name="Baldrian P."/>
            <person name="Stursova M."/>
            <person name="Weitz H."/>
            <person name="Taylor A."/>
            <person name="Grigoriev I.V."/>
            <person name="Nagy L.G."/>
            <person name="Martin F."/>
            <person name="Kauserud H."/>
        </authorList>
    </citation>
    <scope>NUCLEOTIDE SEQUENCE</scope>
    <source>
        <strain evidence="2">CBHHK067</strain>
    </source>
</reference>
<evidence type="ECO:0000313" key="2">
    <source>
        <dbReference type="EMBL" id="KAJ7640934.1"/>
    </source>
</evidence>
<dbReference type="EMBL" id="JARKIE010000420">
    <property type="protein sequence ID" value="KAJ7640934.1"/>
    <property type="molecule type" value="Genomic_DNA"/>
</dbReference>
<feature type="compositionally biased region" description="Gly residues" evidence="1">
    <location>
        <begin position="415"/>
        <end position="427"/>
    </location>
</feature>
<feature type="compositionally biased region" description="Basic and acidic residues" evidence="1">
    <location>
        <begin position="316"/>
        <end position="326"/>
    </location>
</feature>
<dbReference type="AlphaFoldDB" id="A0AAD7C6K7"/>
<dbReference type="Proteomes" id="UP001221757">
    <property type="component" value="Unassembled WGS sequence"/>
</dbReference>